<evidence type="ECO:0000313" key="56">
    <source>
        <dbReference type="EMBL" id="AIX13813.1"/>
    </source>
</evidence>
<dbReference type="AlphaFoldDB" id="A0A0A0YTA1"/>
<evidence type="ECO:0000313" key="20">
    <source>
        <dbReference type="EMBL" id="AIX13777.1"/>
    </source>
</evidence>
<evidence type="ECO:0000313" key="10">
    <source>
        <dbReference type="EMBL" id="AIX13767.1"/>
    </source>
</evidence>
<dbReference type="EMBL" id="KM880716">
    <property type="protein sequence ID" value="AIX13794.1"/>
    <property type="molecule type" value="Genomic_DNA"/>
</dbReference>
<dbReference type="EMBL" id="KM880731">
    <property type="protein sequence ID" value="AIX13809.1"/>
    <property type="molecule type" value="Genomic_DNA"/>
</dbReference>
<sequence length="78" mass="9037">QHGFRKGLSTTHQLIRITEYIGAAIHNKNSVAILMLDVAKAFDRVWHKGLIYKLVHMSLPREITLMLISYLKDRTFSE</sequence>
<dbReference type="EMBL" id="KM880692">
    <property type="protein sequence ID" value="AIX13770.1"/>
    <property type="molecule type" value="Genomic_DNA"/>
</dbReference>
<feature type="domain" description="Reverse transcriptase" evidence="1">
    <location>
        <begin position="1"/>
        <end position="67"/>
    </location>
</feature>
<dbReference type="EMBL" id="KM880701">
    <property type="protein sequence ID" value="AIX13779.1"/>
    <property type="molecule type" value="Genomic_DNA"/>
</dbReference>
<evidence type="ECO:0000313" key="23">
    <source>
        <dbReference type="EMBL" id="AIX13780.1"/>
    </source>
</evidence>
<evidence type="ECO:0000313" key="31">
    <source>
        <dbReference type="EMBL" id="AIX13788.1"/>
    </source>
</evidence>
<dbReference type="EMBL" id="KM880691">
    <property type="protein sequence ID" value="AIX13769.1"/>
    <property type="molecule type" value="Genomic_DNA"/>
</dbReference>
<evidence type="ECO:0000313" key="41">
    <source>
        <dbReference type="EMBL" id="AIX13798.1"/>
    </source>
</evidence>
<dbReference type="EMBL" id="KM880707">
    <property type="protein sequence ID" value="AIX13785.1"/>
    <property type="molecule type" value="Genomic_DNA"/>
</dbReference>
<organism evidence="20">
    <name type="scientific">Stegodyphus sarasinorum</name>
    <dbReference type="NCBI Taxonomy" id="1566146"/>
    <lineage>
        <taxon>Eukaryota</taxon>
        <taxon>Metazoa</taxon>
        <taxon>Ecdysozoa</taxon>
        <taxon>Arthropoda</taxon>
        <taxon>Chelicerata</taxon>
        <taxon>Arachnida</taxon>
        <taxon>Araneae</taxon>
        <taxon>Araneomorphae</taxon>
        <taxon>Entelegynae</taxon>
        <taxon>Eresoidea</taxon>
        <taxon>Eresidae</taxon>
        <taxon>Stegodyphus</taxon>
    </lineage>
</organism>
<evidence type="ECO:0000313" key="19">
    <source>
        <dbReference type="EMBL" id="AIX13776.1"/>
    </source>
</evidence>
<dbReference type="EMBL" id="KM880712">
    <property type="protein sequence ID" value="AIX13790.1"/>
    <property type="molecule type" value="Genomic_DNA"/>
</dbReference>
<evidence type="ECO:0000313" key="3">
    <source>
        <dbReference type="EMBL" id="AIX13760.1"/>
    </source>
</evidence>
<dbReference type="EMBL" id="KM880700">
    <property type="protein sequence ID" value="AIX13778.1"/>
    <property type="molecule type" value="Genomic_DNA"/>
</dbReference>
<evidence type="ECO:0000313" key="12">
    <source>
        <dbReference type="EMBL" id="AIX13769.1"/>
    </source>
</evidence>
<evidence type="ECO:0000313" key="54">
    <source>
        <dbReference type="EMBL" id="AIX13811.1"/>
    </source>
</evidence>
<dbReference type="EMBL" id="KM880734">
    <property type="protein sequence ID" value="AIX13812.1"/>
    <property type="molecule type" value="Genomic_DNA"/>
</dbReference>
<dbReference type="EMBL" id="KM880703">
    <property type="protein sequence ID" value="AIX13781.1"/>
    <property type="molecule type" value="Genomic_DNA"/>
</dbReference>
<evidence type="ECO:0000313" key="60">
    <source>
        <dbReference type="EMBL" id="AIX13817.1"/>
    </source>
</evidence>
<evidence type="ECO:0000313" key="27">
    <source>
        <dbReference type="EMBL" id="AIX13784.1"/>
    </source>
</evidence>
<dbReference type="EMBL" id="KM880711">
    <property type="protein sequence ID" value="AIX13789.1"/>
    <property type="molecule type" value="Genomic_DNA"/>
</dbReference>
<dbReference type="EMBL" id="KM880690">
    <property type="protein sequence ID" value="AIX13768.1"/>
    <property type="molecule type" value="Genomic_DNA"/>
</dbReference>
<dbReference type="EMBL" id="KM880741">
    <property type="protein sequence ID" value="AIX13819.1"/>
    <property type="molecule type" value="Genomic_DNA"/>
</dbReference>
<dbReference type="EMBL" id="KM880720">
    <property type="protein sequence ID" value="AIX13798.1"/>
    <property type="molecule type" value="Genomic_DNA"/>
</dbReference>
<reference evidence="20" key="1">
    <citation type="journal article" date="2014" name="J. Evol. Biol.">
        <title>Low genetic diversity and strong but shallow population differentiation suggests genetic homogenization by metapopulation dynamics in a social spider.</title>
        <authorList>
            <person name="Settepani V."/>
            <person name="Bechsgaard J."/>
            <person name="Bilde T."/>
        </authorList>
    </citation>
    <scope>NUCLEOTIDE SEQUENCE</scope>
    <source>
        <strain evidence="8">Ssar101F_A10_1</strain>
        <strain evidence="9">Ssar101F_A13_1</strain>
        <strain evidence="10">Ssar101F_A16_1</strain>
        <strain evidence="11">Ssar101F_A18_1</strain>
        <strain evidence="2">Ssar101F_A1_5</strain>
        <strain evidence="3">Ssar101F_A2_6</strain>
        <strain evidence="4">Ssar101F_A3_1</strain>
        <strain evidence="5">Ssar101F_A5_1</strain>
        <strain evidence="6">Ssar101F_A6_1</strain>
        <strain evidence="7">Ssar101F_A7_1</strain>
        <strain evidence="17">Ssar101F_B10_1</strain>
        <strain evidence="18">Ssar101F_B12_1</strain>
        <strain evidence="12">Ssar101F_B1_9</strain>
        <strain evidence="19">Ssar101F_B26_1</strain>
        <strain evidence="20">Ssar101F_B27_1</strain>
        <strain evidence="21">Ssar101F_B28_1</strain>
        <strain evidence="13">Ssar101F_B2_6</strain>
        <strain evidence="14">Ssar101F_B3_3</strain>
        <strain evidence="15">Ssar101F_B4_6</strain>
        <strain evidence="16">Ssar101F_B9_1</strain>
        <strain evidence="25">Ssar101F_C10_6</strain>
        <strain evidence="26">Ssar101F_C11_2</strain>
        <strain evidence="27">Ssar101F_C12_7</strain>
        <strain evidence="28">Ssar101F_C13_2</strain>
        <strain evidence="29">Ssar101F_C17_10</strain>
        <strain evidence="30">Ssar101F_C18_1</strain>
        <strain evidence="22">Ssar101F_C1_6</strain>
        <strain evidence="31">Ssar101F_C22_1</strain>
        <strain evidence="23">Ssar101F_C7_6</strain>
        <strain evidence="24">Ssar101F_C9_2</strain>
        <strain evidence="32">Ssar101F_D16_70</strain>
        <strain evidence="33">Ssar101F_D17_1</strain>
        <strain evidence="34">Ssar101F_D18_1</strain>
        <strain evidence="35">Ssar101F_D19_1</strain>
        <strain evidence="36">Ssar101F_D20_1</strain>
        <strain evidence="37">Ssar101F_D21_1</strain>
        <strain evidence="38">Ssar101F_D22_1</strain>
        <strain evidence="39">Ssar101F_D23_1</strain>
        <strain evidence="40">Ssar101F_D24_1</strain>
        <strain evidence="41">Ssar101F_D25_1</strain>
        <strain evidence="50">Ssar101F_E10_1</strain>
        <strain evidence="51">Ssar101F_E11_1</strain>
        <strain evidence="42">Ssar101F_E1_7</strain>
        <strain evidence="43">Ssar101F_E2_6</strain>
        <strain evidence="44">Ssar101F_E4_5</strain>
        <strain evidence="45">Ssar101F_E5_1</strain>
        <strain evidence="46">Ssar101F_E6_1</strain>
        <strain evidence="47">Ssar101F_E7_1</strain>
        <strain evidence="48">Ssar101F_E8_1</strain>
        <strain evidence="49">Ssar101F_E9_1</strain>
        <strain evidence="62">Ssar101F_F2</strain>
        <strain evidence="52">Ssar101F_G17</strain>
        <strain evidence="53">Ssar101F_G22</strain>
        <strain evidence="54">Ssar101F_G35</strain>
        <strain evidence="55">Ssar101F_G36</strain>
        <strain evidence="56">Ssar101F_G37</strain>
        <strain evidence="57">Ssar101F_G38</strain>
        <strain evidence="58">Ssar101F_G39</strain>
        <strain evidence="59">Ssar101F_G40</strain>
        <strain evidence="60">Ssar101F_G41</strain>
        <strain evidence="61">Ssar101F_H1</strain>
    </source>
</reference>
<dbReference type="EMBL" id="KM880719">
    <property type="protein sequence ID" value="AIX13797.1"/>
    <property type="molecule type" value="Genomic_DNA"/>
</dbReference>
<evidence type="ECO:0000313" key="13">
    <source>
        <dbReference type="EMBL" id="AIX13770.1"/>
    </source>
</evidence>
<dbReference type="EMBL" id="KM880697">
    <property type="protein sequence ID" value="AIX13775.1"/>
    <property type="molecule type" value="Genomic_DNA"/>
</dbReference>
<dbReference type="EMBL" id="KM880698">
    <property type="protein sequence ID" value="AIX13776.1"/>
    <property type="molecule type" value="Genomic_DNA"/>
</dbReference>
<dbReference type="EMBL" id="KM880735">
    <property type="protein sequence ID" value="AIX13813.1"/>
    <property type="molecule type" value="Genomic_DNA"/>
</dbReference>
<dbReference type="EMBL" id="KM880726">
    <property type="protein sequence ID" value="AIX13804.1"/>
    <property type="molecule type" value="Genomic_DNA"/>
</dbReference>
<dbReference type="EMBL" id="KM880694">
    <property type="protein sequence ID" value="AIX13772.1"/>
    <property type="molecule type" value="Genomic_DNA"/>
</dbReference>
<evidence type="ECO:0000313" key="5">
    <source>
        <dbReference type="EMBL" id="AIX13762.1"/>
    </source>
</evidence>
<dbReference type="EMBL" id="KM880724">
    <property type="protein sequence ID" value="AIX13802.1"/>
    <property type="molecule type" value="Genomic_DNA"/>
</dbReference>
<evidence type="ECO:0000313" key="50">
    <source>
        <dbReference type="EMBL" id="AIX13807.1"/>
    </source>
</evidence>
<dbReference type="EMBL" id="KM880685">
    <property type="protein sequence ID" value="AIX13763.1"/>
    <property type="molecule type" value="Genomic_DNA"/>
</dbReference>
<dbReference type="EMBL" id="KM880710">
    <property type="protein sequence ID" value="AIX13788.1"/>
    <property type="molecule type" value="Genomic_DNA"/>
</dbReference>
<evidence type="ECO:0000313" key="52">
    <source>
        <dbReference type="EMBL" id="AIX13809.1"/>
    </source>
</evidence>
<dbReference type="EMBL" id="KM880725">
    <property type="protein sequence ID" value="AIX13803.1"/>
    <property type="molecule type" value="Genomic_DNA"/>
</dbReference>
<evidence type="ECO:0000313" key="34">
    <source>
        <dbReference type="EMBL" id="AIX13791.1"/>
    </source>
</evidence>
<dbReference type="EMBL" id="KM880683">
    <property type="protein sequence ID" value="AIX13761.1"/>
    <property type="molecule type" value="Genomic_DNA"/>
</dbReference>
<dbReference type="EMBL" id="KM880709">
    <property type="protein sequence ID" value="AIX13787.1"/>
    <property type="molecule type" value="Genomic_DNA"/>
</dbReference>
<dbReference type="EMBL" id="KM880739">
    <property type="protein sequence ID" value="AIX13817.1"/>
    <property type="molecule type" value="Genomic_DNA"/>
</dbReference>
<dbReference type="EMBL" id="KM880713">
    <property type="protein sequence ID" value="AIX13791.1"/>
    <property type="molecule type" value="Genomic_DNA"/>
</dbReference>
<dbReference type="EMBL" id="KM880730">
    <property type="protein sequence ID" value="AIX13808.1"/>
    <property type="molecule type" value="Genomic_DNA"/>
</dbReference>
<dbReference type="EMBL" id="KM880729">
    <property type="protein sequence ID" value="AIX13807.1"/>
    <property type="molecule type" value="Genomic_DNA"/>
</dbReference>
<evidence type="ECO:0000313" key="29">
    <source>
        <dbReference type="EMBL" id="AIX13786.1"/>
    </source>
</evidence>
<evidence type="ECO:0000313" key="53">
    <source>
        <dbReference type="EMBL" id="AIX13810.1"/>
    </source>
</evidence>
<dbReference type="EMBL" id="KM880737">
    <property type="protein sequence ID" value="AIX13815.1"/>
    <property type="molecule type" value="Genomic_DNA"/>
</dbReference>
<evidence type="ECO:0000313" key="48">
    <source>
        <dbReference type="EMBL" id="AIX13805.1"/>
    </source>
</evidence>
<evidence type="ECO:0000313" key="45">
    <source>
        <dbReference type="EMBL" id="AIX13802.1"/>
    </source>
</evidence>
<dbReference type="EMBL" id="KM880706">
    <property type="protein sequence ID" value="AIX13784.1"/>
    <property type="molecule type" value="Genomic_DNA"/>
</dbReference>
<dbReference type="EMBL" id="KM880689">
    <property type="protein sequence ID" value="AIX13767.1"/>
    <property type="molecule type" value="Genomic_DNA"/>
</dbReference>
<evidence type="ECO:0000313" key="4">
    <source>
        <dbReference type="EMBL" id="AIX13761.1"/>
    </source>
</evidence>
<evidence type="ECO:0000313" key="11">
    <source>
        <dbReference type="EMBL" id="AIX13768.1"/>
    </source>
</evidence>
<evidence type="ECO:0000313" key="18">
    <source>
        <dbReference type="EMBL" id="AIX13775.1"/>
    </source>
</evidence>
<accession>A0A0A0YTA1</accession>
<dbReference type="EMBL" id="KM880736">
    <property type="protein sequence ID" value="AIX13814.1"/>
    <property type="molecule type" value="Genomic_DNA"/>
</dbReference>
<dbReference type="EMBL" id="KM880733">
    <property type="protein sequence ID" value="AIX13811.1"/>
    <property type="molecule type" value="Genomic_DNA"/>
</dbReference>
<dbReference type="EMBL" id="KM880732">
    <property type="protein sequence ID" value="AIX13810.1"/>
    <property type="molecule type" value="Genomic_DNA"/>
</dbReference>
<feature type="non-terminal residue" evidence="20">
    <location>
        <position position="1"/>
    </location>
</feature>
<dbReference type="EMBL" id="KM880704">
    <property type="protein sequence ID" value="AIX13782.1"/>
    <property type="molecule type" value="Genomic_DNA"/>
</dbReference>
<evidence type="ECO:0000313" key="36">
    <source>
        <dbReference type="EMBL" id="AIX13793.1"/>
    </source>
</evidence>
<evidence type="ECO:0000313" key="38">
    <source>
        <dbReference type="EMBL" id="AIX13795.1"/>
    </source>
</evidence>
<dbReference type="EMBL" id="KM880693">
    <property type="protein sequence ID" value="AIX13771.1"/>
    <property type="molecule type" value="Genomic_DNA"/>
</dbReference>
<evidence type="ECO:0000313" key="7">
    <source>
        <dbReference type="EMBL" id="AIX13764.1"/>
    </source>
</evidence>
<evidence type="ECO:0000313" key="59">
    <source>
        <dbReference type="EMBL" id="AIX13816.1"/>
    </source>
</evidence>
<keyword evidence="20" id="KW-0695">RNA-directed DNA polymerase</keyword>
<keyword evidence="20" id="KW-0548">Nucleotidyltransferase</keyword>
<evidence type="ECO:0000313" key="61">
    <source>
        <dbReference type="EMBL" id="AIX13818.1"/>
    </source>
</evidence>
<dbReference type="EMBL" id="KM880702">
    <property type="protein sequence ID" value="AIX13780.1"/>
    <property type="molecule type" value="Genomic_DNA"/>
</dbReference>
<dbReference type="EMBL" id="KM880715">
    <property type="protein sequence ID" value="AIX13793.1"/>
    <property type="molecule type" value="Genomic_DNA"/>
</dbReference>
<dbReference type="EMBL" id="KM880727">
    <property type="protein sequence ID" value="AIX13805.1"/>
    <property type="molecule type" value="Genomic_DNA"/>
</dbReference>
<evidence type="ECO:0000313" key="14">
    <source>
        <dbReference type="EMBL" id="AIX13771.1"/>
    </source>
</evidence>
<dbReference type="EMBL" id="KM880696">
    <property type="protein sequence ID" value="AIX13774.1"/>
    <property type="molecule type" value="Genomic_DNA"/>
</dbReference>
<evidence type="ECO:0000313" key="49">
    <source>
        <dbReference type="EMBL" id="AIX13806.1"/>
    </source>
</evidence>
<dbReference type="EMBL" id="KM880708">
    <property type="protein sequence ID" value="AIX13786.1"/>
    <property type="molecule type" value="Genomic_DNA"/>
</dbReference>
<dbReference type="EMBL" id="KM880705">
    <property type="protein sequence ID" value="AIX13783.1"/>
    <property type="molecule type" value="Genomic_DNA"/>
</dbReference>
<evidence type="ECO:0000313" key="43">
    <source>
        <dbReference type="EMBL" id="AIX13800.1"/>
    </source>
</evidence>
<dbReference type="GO" id="GO:0003964">
    <property type="term" value="F:RNA-directed DNA polymerase activity"/>
    <property type="evidence" value="ECO:0007669"/>
    <property type="project" value="UniProtKB-KW"/>
</dbReference>
<dbReference type="EMBL" id="KM880684">
    <property type="protein sequence ID" value="AIX13762.1"/>
    <property type="molecule type" value="Genomic_DNA"/>
</dbReference>
<evidence type="ECO:0000313" key="17">
    <source>
        <dbReference type="EMBL" id="AIX13774.1"/>
    </source>
</evidence>
<evidence type="ECO:0000313" key="39">
    <source>
        <dbReference type="EMBL" id="AIX13796.1"/>
    </source>
</evidence>
<evidence type="ECO:0000313" key="6">
    <source>
        <dbReference type="EMBL" id="AIX13763.1"/>
    </source>
</evidence>
<dbReference type="EMBL" id="KM880723">
    <property type="protein sequence ID" value="AIX13801.1"/>
    <property type="molecule type" value="Genomic_DNA"/>
</dbReference>
<dbReference type="EMBL" id="KM880738">
    <property type="protein sequence ID" value="AIX13816.1"/>
    <property type="molecule type" value="Genomic_DNA"/>
</dbReference>
<protein>
    <submittedName>
        <fullName evidence="20">Putative RNA-directed DNA polymerase</fullName>
    </submittedName>
</protein>
<evidence type="ECO:0000313" key="24">
    <source>
        <dbReference type="EMBL" id="AIX13781.1"/>
    </source>
</evidence>
<evidence type="ECO:0000313" key="42">
    <source>
        <dbReference type="EMBL" id="AIX13799.1"/>
    </source>
</evidence>
<dbReference type="EMBL" id="KM880699">
    <property type="protein sequence ID" value="AIX13777.1"/>
    <property type="molecule type" value="Genomic_DNA"/>
</dbReference>
<evidence type="ECO:0000313" key="37">
    <source>
        <dbReference type="EMBL" id="AIX13794.1"/>
    </source>
</evidence>
<dbReference type="EMBL" id="KM880686">
    <property type="protein sequence ID" value="AIX13764.1"/>
    <property type="molecule type" value="Genomic_DNA"/>
</dbReference>
<dbReference type="EMBL" id="KM880722">
    <property type="protein sequence ID" value="AIX13800.1"/>
    <property type="molecule type" value="Genomic_DNA"/>
</dbReference>
<dbReference type="EMBL" id="KM880721">
    <property type="protein sequence ID" value="AIX13799.1"/>
    <property type="molecule type" value="Genomic_DNA"/>
</dbReference>
<evidence type="ECO:0000313" key="46">
    <source>
        <dbReference type="EMBL" id="AIX13803.1"/>
    </source>
</evidence>
<dbReference type="EMBL" id="KM880717">
    <property type="protein sequence ID" value="AIX13795.1"/>
    <property type="molecule type" value="Genomic_DNA"/>
</dbReference>
<evidence type="ECO:0000313" key="44">
    <source>
        <dbReference type="EMBL" id="AIX13801.1"/>
    </source>
</evidence>
<feature type="non-terminal residue" evidence="20">
    <location>
        <position position="78"/>
    </location>
</feature>
<evidence type="ECO:0000313" key="16">
    <source>
        <dbReference type="EMBL" id="AIX13773.1"/>
    </source>
</evidence>
<evidence type="ECO:0000313" key="22">
    <source>
        <dbReference type="EMBL" id="AIX13779.1"/>
    </source>
</evidence>
<evidence type="ECO:0000313" key="8">
    <source>
        <dbReference type="EMBL" id="AIX13765.1"/>
    </source>
</evidence>
<evidence type="ECO:0000313" key="57">
    <source>
        <dbReference type="EMBL" id="AIX13814.1"/>
    </source>
</evidence>
<evidence type="ECO:0000313" key="21">
    <source>
        <dbReference type="EMBL" id="AIX13778.1"/>
    </source>
</evidence>
<dbReference type="EMBL" id="KM880682">
    <property type="protein sequence ID" value="AIX13760.1"/>
    <property type="molecule type" value="Genomic_DNA"/>
</dbReference>
<evidence type="ECO:0000313" key="58">
    <source>
        <dbReference type="EMBL" id="AIX13815.1"/>
    </source>
</evidence>
<evidence type="ECO:0000313" key="28">
    <source>
        <dbReference type="EMBL" id="AIX13785.1"/>
    </source>
</evidence>
<evidence type="ECO:0000313" key="33">
    <source>
        <dbReference type="EMBL" id="AIX13790.1"/>
    </source>
</evidence>
<dbReference type="EMBL" id="KM880687">
    <property type="protein sequence ID" value="AIX13765.1"/>
    <property type="molecule type" value="Genomic_DNA"/>
</dbReference>
<dbReference type="EMBL" id="KM880688">
    <property type="protein sequence ID" value="AIX13766.1"/>
    <property type="molecule type" value="Genomic_DNA"/>
</dbReference>
<evidence type="ECO:0000313" key="25">
    <source>
        <dbReference type="EMBL" id="AIX13782.1"/>
    </source>
</evidence>
<name>A0A0A0YTA1_9ARAC</name>
<evidence type="ECO:0000313" key="9">
    <source>
        <dbReference type="EMBL" id="AIX13766.1"/>
    </source>
</evidence>
<dbReference type="EMBL" id="KM880728">
    <property type="protein sequence ID" value="AIX13806.1"/>
    <property type="molecule type" value="Genomic_DNA"/>
</dbReference>
<evidence type="ECO:0000313" key="15">
    <source>
        <dbReference type="EMBL" id="AIX13772.1"/>
    </source>
</evidence>
<evidence type="ECO:0000259" key="1">
    <source>
        <dbReference type="Pfam" id="PF00078"/>
    </source>
</evidence>
<proteinExistence type="predicted"/>
<evidence type="ECO:0000313" key="55">
    <source>
        <dbReference type="EMBL" id="AIX13812.1"/>
    </source>
</evidence>
<evidence type="ECO:0000313" key="26">
    <source>
        <dbReference type="EMBL" id="AIX13783.1"/>
    </source>
</evidence>
<evidence type="ECO:0000313" key="47">
    <source>
        <dbReference type="EMBL" id="AIX13804.1"/>
    </source>
</evidence>
<evidence type="ECO:0000313" key="2">
    <source>
        <dbReference type="EMBL" id="AIX13759.1"/>
    </source>
</evidence>
<dbReference type="EMBL" id="KM880740">
    <property type="protein sequence ID" value="AIX13818.1"/>
    <property type="molecule type" value="Genomic_DNA"/>
</dbReference>
<evidence type="ECO:0000313" key="40">
    <source>
        <dbReference type="EMBL" id="AIX13797.1"/>
    </source>
</evidence>
<dbReference type="Pfam" id="PF00078">
    <property type="entry name" value="RVT_1"/>
    <property type="match status" value="1"/>
</dbReference>
<evidence type="ECO:0000313" key="62">
    <source>
        <dbReference type="EMBL" id="AIX13819.1"/>
    </source>
</evidence>
<evidence type="ECO:0000313" key="51">
    <source>
        <dbReference type="EMBL" id="AIX13808.1"/>
    </source>
</evidence>
<evidence type="ECO:0000313" key="30">
    <source>
        <dbReference type="EMBL" id="AIX13787.1"/>
    </source>
</evidence>
<keyword evidence="20" id="KW-0808">Transferase</keyword>
<dbReference type="InterPro" id="IPR000477">
    <property type="entry name" value="RT_dom"/>
</dbReference>
<evidence type="ECO:0000313" key="32">
    <source>
        <dbReference type="EMBL" id="AIX13789.1"/>
    </source>
</evidence>
<dbReference type="EMBL" id="KM880714">
    <property type="protein sequence ID" value="AIX13792.1"/>
    <property type="molecule type" value="Genomic_DNA"/>
</dbReference>
<dbReference type="EMBL" id="KM880681">
    <property type="protein sequence ID" value="AIX13759.1"/>
    <property type="molecule type" value="Genomic_DNA"/>
</dbReference>
<evidence type="ECO:0000313" key="35">
    <source>
        <dbReference type="EMBL" id="AIX13792.1"/>
    </source>
</evidence>
<dbReference type="EMBL" id="KM880695">
    <property type="protein sequence ID" value="AIX13773.1"/>
    <property type="molecule type" value="Genomic_DNA"/>
</dbReference>
<dbReference type="EMBL" id="KM880718">
    <property type="protein sequence ID" value="AIX13796.1"/>
    <property type="molecule type" value="Genomic_DNA"/>
</dbReference>